<dbReference type="STRING" id="83784.SAMN05192564_11625"/>
<dbReference type="InterPro" id="IPR029069">
    <property type="entry name" value="HotDog_dom_sf"/>
</dbReference>
<dbReference type="CDD" id="cd00586">
    <property type="entry name" value="4HBT"/>
    <property type="match status" value="1"/>
</dbReference>
<sequence>MPDETPLVVYRDRVRAEWVDYNGHLRDAFYLLLFSYATDVLIDQIGLDDATRRARARSIYTLEAHVNYLHEIKEGAPVRVDVRVLAHDAKRLHVYLEMLTDARAEPVATGEQMLLHVDTSGPKAAAFDADIVARIDALVQAQSRANLPPATHRARAIGLPSPRPR</sequence>
<dbReference type="Pfam" id="PF13279">
    <property type="entry name" value="4HBT_2"/>
    <property type="match status" value="1"/>
</dbReference>
<accession>A0A1H4HT82</accession>
<dbReference type="InterPro" id="IPR050563">
    <property type="entry name" value="4-hydroxybenzoyl-CoA_TE"/>
</dbReference>
<keyword evidence="1" id="KW-0378">Hydrolase</keyword>
<name>A0A1H4HT82_9BURK</name>
<gene>
    <name evidence="1" type="ORF">SAMN05192564_11625</name>
</gene>
<evidence type="ECO:0000313" key="1">
    <source>
        <dbReference type="EMBL" id="SEB24965.1"/>
    </source>
</evidence>
<dbReference type="GO" id="GO:0047617">
    <property type="term" value="F:fatty acyl-CoA hydrolase activity"/>
    <property type="evidence" value="ECO:0007669"/>
    <property type="project" value="TreeGrafter"/>
</dbReference>
<keyword evidence="2" id="KW-1185">Reference proteome</keyword>
<dbReference type="Gene3D" id="3.10.129.10">
    <property type="entry name" value="Hotdog Thioesterase"/>
    <property type="match status" value="1"/>
</dbReference>
<dbReference type="AlphaFoldDB" id="A0A1H4HT82"/>
<dbReference type="RefSeq" id="WP_090538290.1">
    <property type="nucleotide sequence ID" value="NZ_FNRQ01000016.1"/>
</dbReference>
<dbReference type="PANTHER" id="PTHR31793:SF2">
    <property type="entry name" value="BLR1345 PROTEIN"/>
    <property type="match status" value="1"/>
</dbReference>
<dbReference type="EMBL" id="FNRQ01000016">
    <property type="protein sequence ID" value="SEB24965.1"/>
    <property type="molecule type" value="Genomic_DNA"/>
</dbReference>
<protein>
    <submittedName>
        <fullName evidence="1">Acyl-CoA thioester hydrolase</fullName>
    </submittedName>
</protein>
<dbReference type="SUPFAM" id="SSF54637">
    <property type="entry name" value="Thioesterase/thiol ester dehydrase-isomerase"/>
    <property type="match status" value="1"/>
</dbReference>
<dbReference type="Proteomes" id="UP000198638">
    <property type="component" value="Unassembled WGS sequence"/>
</dbReference>
<evidence type="ECO:0000313" key="2">
    <source>
        <dbReference type="Proteomes" id="UP000198638"/>
    </source>
</evidence>
<organism evidence="1 2">
    <name type="scientific">Paraburkholderia sartisoli</name>
    <dbReference type="NCBI Taxonomy" id="83784"/>
    <lineage>
        <taxon>Bacteria</taxon>
        <taxon>Pseudomonadati</taxon>
        <taxon>Pseudomonadota</taxon>
        <taxon>Betaproteobacteria</taxon>
        <taxon>Burkholderiales</taxon>
        <taxon>Burkholderiaceae</taxon>
        <taxon>Paraburkholderia</taxon>
    </lineage>
</organism>
<dbReference type="PANTHER" id="PTHR31793">
    <property type="entry name" value="4-HYDROXYBENZOYL-COA THIOESTERASE FAMILY MEMBER"/>
    <property type="match status" value="1"/>
</dbReference>
<dbReference type="OrthoDB" id="6117985at2"/>
<reference evidence="2" key="1">
    <citation type="submission" date="2016-10" db="EMBL/GenBank/DDBJ databases">
        <authorList>
            <person name="Varghese N."/>
            <person name="Submissions S."/>
        </authorList>
    </citation>
    <scope>NUCLEOTIDE SEQUENCE [LARGE SCALE GENOMIC DNA]</scope>
    <source>
        <strain evidence="2">LMG 24000</strain>
    </source>
</reference>
<proteinExistence type="predicted"/>